<sequence>MRIQILDLAKEDLVAGYRFYEKQEAGLGAYFLRHLYTDIDGLAITAGTHLKPYRHFHRALSKRFPFAIFYTVEDKVVKVRAITDCCRRPSWIRRHLRGA</sequence>
<dbReference type="InterPro" id="IPR035093">
    <property type="entry name" value="RelE/ParE_toxin_dom_sf"/>
</dbReference>
<evidence type="ECO:0008006" key="3">
    <source>
        <dbReference type="Google" id="ProtNLM"/>
    </source>
</evidence>
<dbReference type="AlphaFoldDB" id="A0A512M2C5"/>
<dbReference type="RefSeq" id="WP_146848359.1">
    <property type="nucleotide sequence ID" value="NZ_BKAG01000001.1"/>
</dbReference>
<name>A0A512M2C5_9BACT</name>
<reference evidence="1 2" key="1">
    <citation type="submission" date="2019-07" db="EMBL/GenBank/DDBJ databases">
        <title>Whole genome shotgun sequence of Brevifollis gellanilyticus NBRC 108608.</title>
        <authorList>
            <person name="Hosoyama A."/>
            <person name="Uohara A."/>
            <person name="Ohji S."/>
            <person name="Ichikawa N."/>
        </authorList>
    </citation>
    <scope>NUCLEOTIDE SEQUENCE [LARGE SCALE GENOMIC DNA]</scope>
    <source>
        <strain evidence="1 2">NBRC 108608</strain>
    </source>
</reference>
<dbReference type="EMBL" id="BKAG01000001">
    <property type="protein sequence ID" value="GEP40885.1"/>
    <property type="molecule type" value="Genomic_DNA"/>
</dbReference>
<dbReference type="Proteomes" id="UP000321577">
    <property type="component" value="Unassembled WGS sequence"/>
</dbReference>
<accession>A0A512M2C5</accession>
<gene>
    <name evidence="1" type="ORF">BGE01nite_01760</name>
</gene>
<evidence type="ECO:0000313" key="2">
    <source>
        <dbReference type="Proteomes" id="UP000321577"/>
    </source>
</evidence>
<comment type="caution">
    <text evidence="1">The sequence shown here is derived from an EMBL/GenBank/DDBJ whole genome shotgun (WGS) entry which is preliminary data.</text>
</comment>
<dbReference type="OrthoDB" id="9809155at2"/>
<protein>
    <recommendedName>
        <fullName evidence="3">Type II toxin-antitoxin system RelE/ParE family toxin</fullName>
    </recommendedName>
</protein>
<evidence type="ECO:0000313" key="1">
    <source>
        <dbReference type="EMBL" id="GEP40885.1"/>
    </source>
</evidence>
<proteinExistence type="predicted"/>
<dbReference type="Gene3D" id="3.30.2310.20">
    <property type="entry name" value="RelE-like"/>
    <property type="match status" value="1"/>
</dbReference>
<organism evidence="1 2">
    <name type="scientific">Brevifollis gellanilyticus</name>
    <dbReference type="NCBI Taxonomy" id="748831"/>
    <lineage>
        <taxon>Bacteria</taxon>
        <taxon>Pseudomonadati</taxon>
        <taxon>Verrucomicrobiota</taxon>
        <taxon>Verrucomicrobiia</taxon>
        <taxon>Verrucomicrobiales</taxon>
        <taxon>Verrucomicrobiaceae</taxon>
    </lineage>
</organism>
<keyword evidence="2" id="KW-1185">Reference proteome</keyword>